<evidence type="ECO:0000259" key="1">
    <source>
        <dbReference type="Pfam" id="PF13472"/>
    </source>
</evidence>
<dbReference type="EMBL" id="MBTG01000001">
    <property type="protein sequence ID" value="OPH61730.1"/>
    <property type="molecule type" value="Genomic_DNA"/>
</dbReference>
<dbReference type="CDD" id="cd00229">
    <property type="entry name" value="SGNH_hydrolase"/>
    <property type="match status" value="1"/>
</dbReference>
<accession>A0A1V4HS34</accession>
<dbReference type="InterPro" id="IPR013830">
    <property type="entry name" value="SGNH_hydro"/>
</dbReference>
<comment type="caution">
    <text evidence="2">The sequence shown here is derived from an EMBL/GenBank/DDBJ whole genome shotgun (WGS) entry which is preliminary data.</text>
</comment>
<dbReference type="RefSeq" id="WP_079408726.1">
    <property type="nucleotide sequence ID" value="NZ_MBTG01000001.1"/>
</dbReference>
<dbReference type="PANTHER" id="PTHR30383">
    <property type="entry name" value="THIOESTERASE 1/PROTEASE 1/LYSOPHOSPHOLIPASE L1"/>
    <property type="match status" value="1"/>
</dbReference>
<dbReference type="InterPro" id="IPR051532">
    <property type="entry name" value="Ester_Hydrolysis_Enzymes"/>
</dbReference>
<sequence length="347" mass="37787">MTIEKPSGSSYVPFNKTTLDKIGESGGSMTFNGSAIGGGSNSTPTKLIVGGNVKFAVDFTAKTISFTTYNMWTPTVSLTLNAGTKPFTAEMGITTFYYVCYNANTIELVTSANIAAYAGYVAFGIMNNNVFPFSYPLNQIGVRGGTIFNRTDLSIGEWTLIGDSLTQGNSWWNNVREQYYIPIVTNLAVSGKRMSGASGMWLDKDTVTTTTDLVTIMGGTNDESATRGTLQPVGSTFDTNTYFGAYQTLIEGLLTRIPKLRIVLMTPPRAWTDTTGTTLRTALRDIGDNVKSIGQAYNLPVIDMYNNMGYNEKNQQTYLTDGLHWTSEGTKRVGTLVCGALRQYYGL</sequence>
<dbReference type="Proteomes" id="UP000190626">
    <property type="component" value="Unassembled WGS sequence"/>
</dbReference>
<dbReference type="InterPro" id="IPR036514">
    <property type="entry name" value="SGNH_hydro_sf"/>
</dbReference>
<dbReference type="SUPFAM" id="SSF52266">
    <property type="entry name" value="SGNH hydrolase"/>
    <property type="match status" value="1"/>
</dbReference>
<proteinExistence type="predicted"/>
<name>A0A1V4HS34_9BACL</name>
<evidence type="ECO:0000313" key="2">
    <source>
        <dbReference type="EMBL" id="OPH61730.1"/>
    </source>
</evidence>
<organism evidence="2 3">
    <name type="scientific">Paenibacillus ferrarius</name>
    <dbReference type="NCBI Taxonomy" id="1469647"/>
    <lineage>
        <taxon>Bacteria</taxon>
        <taxon>Bacillati</taxon>
        <taxon>Bacillota</taxon>
        <taxon>Bacilli</taxon>
        <taxon>Bacillales</taxon>
        <taxon>Paenibacillaceae</taxon>
        <taxon>Paenibacillus</taxon>
    </lineage>
</organism>
<dbReference type="Pfam" id="PF13472">
    <property type="entry name" value="Lipase_GDSL_2"/>
    <property type="match status" value="1"/>
</dbReference>
<dbReference type="AlphaFoldDB" id="A0A1V4HS34"/>
<dbReference type="Gene3D" id="3.40.50.1110">
    <property type="entry name" value="SGNH hydrolase"/>
    <property type="match status" value="1"/>
</dbReference>
<protein>
    <recommendedName>
        <fullName evidence="1">SGNH hydrolase-type esterase domain-containing protein</fullName>
    </recommendedName>
</protein>
<dbReference type="PANTHER" id="PTHR30383:SF29">
    <property type="entry name" value="SGNH HYDROLASE-TYPE ESTERASE DOMAIN-CONTAINING PROTEIN"/>
    <property type="match status" value="1"/>
</dbReference>
<reference evidence="3" key="1">
    <citation type="submission" date="2016-07" db="EMBL/GenBank/DDBJ databases">
        <authorList>
            <person name="Florea S."/>
            <person name="Webb J.S."/>
            <person name="Jaromczyk J."/>
            <person name="Schardl C.L."/>
        </authorList>
    </citation>
    <scope>NUCLEOTIDE SEQUENCE [LARGE SCALE GENOMIC DNA]</scope>
    <source>
        <strain evidence="3">CY1</strain>
    </source>
</reference>
<keyword evidence="3" id="KW-1185">Reference proteome</keyword>
<dbReference type="STRING" id="1469647.BC351_00370"/>
<feature type="domain" description="SGNH hydrolase-type esterase" evidence="1">
    <location>
        <begin position="160"/>
        <end position="331"/>
    </location>
</feature>
<evidence type="ECO:0000313" key="3">
    <source>
        <dbReference type="Proteomes" id="UP000190626"/>
    </source>
</evidence>
<gene>
    <name evidence="2" type="ORF">BC351_00370</name>
</gene>
<dbReference type="OrthoDB" id="9777593at2"/>